<feature type="transmembrane region" description="Helical" evidence="1">
    <location>
        <begin position="63"/>
        <end position="83"/>
    </location>
</feature>
<evidence type="ECO:0000313" key="2">
    <source>
        <dbReference type="EMBL" id="MFC5831850.1"/>
    </source>
</evidence>
<dbReference type="EMBL" id="JBHSPA010000070">
    <property type="protein sequence ID" value="MFC5831850.1"/>
    <property type="molecule type" value="Genomic_DNA"/>
</dbReference>
<keyword evidence="1" id="KW-0812">Transmembrane</keyword>
<comment type="caution">
    <text evidence="2">The sequence shown here is derived from an EMBL/GenBank/DDBJ whole genome shotgun (WGS) entry which is preliminary data.</text>
</comment>
<proteinExistence type="predicted"/>
<reference evidence="3" key="1">
    <citation type="journal article" date="2019" name="Int. J. Syst. Evol. Microbiol.">
        <title>The Global Catalogue of Microorganisms (GCM) 10K type strain sequencing project: providing services to taxonomists for standard genome sequencing and annotation.</title>
        <authorList>
            <consortium name="The Broad Institute Genomics Platform"/>
            <consortium name="The Broad Institute Genome Sequencing Center for Infectious Disease"/>
            <person name="Wu L."/>
            <person name="Ma J."/>
        </authorList>
    </citation>
    <scope>NUCLEOTIDE SEQUENCE [LARGE SCALE GENOMIC DNA]</scope>
    <source>
        <strain evidence="3">CCUG 53903</strain>
    </source>
</reference>
<name>A0ABW1D4F7_9ACTN</name>
<keyword evidence="1" id="KW-1133">Transmembrane helix</keyword>
<organism evidence="2 3">
    <name type="scientific">Nonomuraea insulae</name>
    <dbReference type="NCBI Taxonomy" id="1616787"/>
    <lineage>
        <taxon>Bacteria</taxon>
        <taxon>Bacillati</taxon>
        <taxon>Actinomycetota</taxon>
        <taxon>Actinomycetes</taxon>
        <taxon>Streptosporangiales</taxon>
        <taxon>Streptosporangiaceae</taxon>
        <taxon>Nonomuraea</taxon>
    </lineage>
</organism>
<gene>
    <name evidence="2" type="ORF">ACFPZ3_49060</name>
</gene>
<protein>
    <submittedName>
        <fullName evidence="2">Uncharacterized protein</fullName>
    </submittedName>
</protein>
<keyword evidence="3" id="KW-1185">Reference proteome</keyword>
<keyword evidence="1" id="KW-0472">Membrane</keyword>
<evidence type="ECO:0000313" key="3">
    <source>
        <dbReference type="Proteomes" id="UP001596058"/>
    </source>
</evidence>
<evidence type="ECO:0000256" key="1">
    <source>
        <dbReference type="SAM" id="Phobius"/>
    </source>
</evidence>
<sequence length="90" mass="9691">MKVNPASGRMNHIPLLLVLGAAPLLLANWFIVVMILGRDCAFLDEGGNITECAGGFSEEEMTAISGVIALVLLVIQMILIVLVRRRTRGS</sequence>
<dbReference type="RefSeq" id="WP_379521308.1">
    <property type="nucleotide sequence ID" value="NZ_JBHSPA010000070.1"/>
</dbReference>
<dbReference type="Proteomes" id="UP001596058">
    <property type="component" value="Unassembled WGS sequence"/>
</dbReference>
<accession>A0ABW1D4F7</accession>
<feature type="transmembrane region" description="Helical" evidence="1">
    <location>
        <begin position="12"/>
        <end position="36"/>
    </location>
</feature>